<sequence length="71" mass="8431">MSEKELNAYRFSPEQEPTDEMLEQIMKEVAEEAQSGNKKATEEHWIRMRQDIVAKQAKWADKINSIIHERK</sequence>
<proteinExistence type="predicted"/>
<reference evidence="1" key="1">
    <citation type="journal article" date="2021" name="PeerJ">
        <title>Extensive microbial diversity within the chicken gut microbiome revealed by metagenomics and culture.</title>
        <authorList>
            <person name="Gilroy R."/>
            <person name="Ravi A."/>
            <person name="Getino M."/>
            <person name="Pursley I."/>
            <person name="Horton D.L."/>
            <person name="Alikhan N.F."/>
            <person name="Baker D."/>
            <person name="Gharbi K."/>
            <person name="Hall N."/>
            <person name="Watson M."/>
            <person name="Adriaenssens E.M."/>
            <person name="Foster-Nyarko E."/>
            <person name="Jarju S."/>
            <person name="Secka A."/>
            <person name="Antonio M."/>
            <person name="Oren A."/>
            <person name="Chaudhuri R.R."/>
            <person name="La Ragione R."/>
            <person name="Hildebrand F."/>
            <person name="Pallen M.J."/>
        </authorList>
    </citation>
    <scope>NUCLEOTIDE SEQUENCE</scope>
    <source>
        <strain evidence="1">ChiHjej9B8-1298</strain>
    </source>
</reference>
<comment type="caution">
    <text evidence="1">The sequence shown here is derived from an EMBL/GenBank/DDBJ whole genome shotgun (WGS) entry which is preliminary data.</text>
</comment>
<reference evidence="1" key="2">
    <citation type="submission" date="2021-04" db="EMBL/GenBank/DDBJ databases">
        <authorList>
            <person name="Gilroy R."/>
        </authorList>
    </citation>
    <scope>NUCLEOTIDE SEQUENCE</scope>
    <source>
        <strain evidence="1">ChiHjej9B8-1298</strain>
    </source>
</reference>
<gene>
    <name evidence="1" type="ORF">H9814_01600</name>
</gene>
<evidence type="ECO:0000313" key="2">
    <source>
        <dbReference type="Proteomes" id="UP000824028"/>
    </source>
</evidence>
<dbReference type="Proteomes" id="UP000824028">
    <property type="component" value="Unassembled WGS sequence"/>
</dbReference>
<accession>A0A9D2E7L5</accession>
<organism evidence="1 2">
    <name type="scientific">Candidatus Bacteroides merdigallinarum</name>
    <dbReference type="NCBI Taxonomy" id="2838473"/>
    <lineage>
        <taxon>Bacteria</taxon>
        <taxon>Pseudomonadati</taxon>
        <taxon>Bacteroidota</taxon>
        <taxon>Bacteroidia</taxon>
        <taxon>Bacteroidales</taxon>
        <taxon>Bacteroidaceae</taxon>
        <taxon>Bacteroides</taxon>
    </lineage>
</organism>
<dbReference type="AlphaFoldDB" id="A0A9D2E7L5"/>
<evidence type="ECO:0000313" key="1">
    <source>
        <dbReference type="EMBL" id="HIZ32231.1"/>
    </source>
</evidence>
<protein>
    <submittedName>
        <fullName evidence="1">Uncharacterized protein</fullName>
    </submittedName>
</protein>
<name>A0A9D2E7L5_9BACE</name>
<dbReference type="EMBL" id="DXBX01000012">
    <property type="protein sequence ID" value="HIZ32231.1"/>
    <property type="molecule type" value="Genomic_DNA"/>
</dbReference>